<dbReference type="GO" id="GO:0009089">
    <property type="term" value="P:lysine biosynthetic process via diaminopimelate"/>
    <property type="evidence" value="ECO:0007669"/>
    <property type="project" value="TreeGrafter"/>
</dbReference>
<dbReference type="GO" id="GO:0005524">
    <property type="term" value="F:ATP binding"/>
    <property type="evidence" value="ECO:0007669"/>
    <property type="project" value="UniProtKB-KW"/>
</dbReference>
<feature type="domain" description="Aspartokinase ACT" evidence="8">
    <location>
        <begin position="380"/>
        <end position="437"/>
    </location>
</feature>
<dbReference type="Pfam" id="PF00696">
    <property type="entry name" value="AA_kinase"/>
    <property type="match status" value="1"/>
</dbReference>
<evidence type="ECO:0000313" key="9">
    <source>
        <dbReference type="EMBL" id="RGT50607.1"/>
    </source>
</evidence>
<evidence type="ECO:0000313" key="11">
    <source>
        <dbReference type="Proteomes" id="UP000284772"/>
    </source>
</evidence>
<name>A0A412P7J9_9BACE</name>
<dbReference type="InterPro" id="IPR042199">
    <property type="entry name" value="AsparK_Bifunc_asparK/hSer_DH"/>
</dbReference>
<keyword evidence="5" id="KW-0067">ATP-binding</keyword>
<dbReference type="InterPro" id="IPR036393">
    <property type="entry name" value="AceGlu_kinase-like_sf"/>
</dbReference>
<reference evidence="9 11" key="1">
    <citation type="submission" date="2018-08" db="EMBL/GenBank/DDBJ databases">
        <title>A genome reference for cultivated species of the human gut microbiota.</title>
        <authorList>
            <person name="Zou Y."/>
            <person name="Xue W."/>
            <person name="Luo G."/>
        </authorList>
    </citation>
    <scope>NUCLEOTIDE SEQUENCE [LARGE SCALE GENOMIC DNA]</scope>
    <source>
        <strain evidence="9 11">AF19-10AC</strain>
    </source>
</reference>
<dbReference type="OrthoDB" id="9799110at2"/>
<comment type="similarity">
    <text evidence="1">Belongs to the aspartokinase family.</text>
</comment>
<evidence type="ECO:0000256" key="5">
    <source>
        <dbReference type="ARBA" id="ARBA00022840"/>
    </source>
</evidence>
<sequence length="448" mass="50864">MKNMEICKFNGNSTASVEGMQHVAKLIMNNQPTIAILSAAEDVTKHLDEIAACFFSRNTEEAHEKITRLEFQFIDFANELLTDDEIKHQAIRCILDSFQAIWKYCLEPFTSADEKDILAQGELLTSTLMSLYLQEQKVDNAMLCAFDFIRVGTNREVDIEYIEQKLDKQLKLYPGTHLFITQGSICKNAFGETDYLKQGGSDYTAALIGVALHAKEIKLWTNFAIRNNDTLVIKDADTIRNLSYSEAERLIYFNPQILHPFCLATARKGNVPIHLLNPMNPMVEGTYISDNLQNGEAVKAIAAKDSAVYIRFESNHTLRPYLFISKIMEIFAKYRTNPCLLTSSNDNISIVTDNKEFLSRILRELNRYAQIWVEDRMSIVSVVGNMKSSCIAMESRIIDALKNIPLRMISYGSDENDVSIVVRGTDKAEVLRLLDEKLLKPEYFGKAC</sequence>
<comment type="catalytic activity">
    <reaction evidence="6">
        <text>L-aspartate + ATP = 4-phospho-L-aspartate + ADP</text>
        <dbReference type="Rhea" id="RHEA:23776"/>
        <dbReference type="ChEBI" id="CHEBI:29991"/>
        <dbReference type="ChEBI" id="CHEBI:30616"/>
        <dbReference type="ChEBI" id="CHEBI:57535"/>
        <dbReference type="ChEBI" id="CHEBI:456216"/>
        <dbReference type="EC" id="2.7.2.4"/>
    </reaction>
</comment>
<evidence type="ECO:0000256" key="2">
    <source>
        <dbReference type="ARBA" id="ARBA00013059"/>
    </source>
</evidence>
<dbReference type="Proteomes" id="UP000291191">
    <property type="component" value="Unassembled WGS sequence"/>
</dbReference>
<evidence type="ECO:0000256" key="6">
    <source>
        <dbReference type="ARBA" id="ARBA00047872"/>
    </source>
</evidence>
<dbReference type="AlphaFoldDB" id="A0A412P7J9"/>
<dbReference type="Proteomes" id="UP000284772">
    <property type="component" value="Unassembled WGS sequence"/>
</dbReference>
<dbReference type="SUPFAM" id="SSF53633">
    <property type="entry name" value="Carbamate kinase-like"/>
    <property type="match status" value="1"/>
</dbReference>
<dbReference type="GO" id="GO:0004072">
    <property type="term" value="F:aspartate kinase activity"/>
    <property type="evidence" value="ECO:0007669"/>
    <property type="project" value="UniProtKB-EC"/>
</dbReference>
<evidence type="ECO:0000259" key="7">
    <source>
        <dbReference type="Pfam" id="PF00696"/>
    </source>
</evidence>
<dbReference type="Gene3D" id="1.20.120.1320">
    <property type="entry name" value="Aspartokinase, catalytic domain"/>
    <property type="match status" value="1"/>
</dbReference>
<dbReference type="Pfam" id="PF22468">
    <property type="entry name" value="ACT_9"/>
    <property type="match status" value="1"/>
</dbReference>
<dbReference type="EMBL" id="RCXO01000003">
    <property type="protein sequence ID" value="RYT82177.1"/>
    <property type="molecule type" value="Genomic_DNA"/>
</dbReference>
<feature type="domain" description="Aspartate/glutamate/uridylate kinase" evidence="7">
    <location>
        <begin position="6"/>
        <end position="277"/>
    </location>
</feature>
<evidence type="ECO:0000313" key="10">
    <source>
        <dbReference type="EMBL" id="RYT82177.1"/>
    </source>
</evidence>
<dbReference type="PANTHER" id="PTHR21499">
    <property type="entry name" value="ASPARTATE KINASE"/>
    <property type="match status" value="1"/>
</dbReference>
<dbReference type="EMBL" id="QRWT01000014">
    <property type="protein sequence ID" value="RGT50607.1"/>
    <property type="molecule type" value="Genomic_DNA"/>
</dbReference>
<keyword evidence="12" id="KW-1185">Reference proteome</keyword>
<dbReference type="Gene3D" id="3.40.1160.10">
    <property type="entry name" value="Acetylglutamate kinase-like"/>
    <property type="match status" value="1"/>
</dbReference>
<dbReference type="GO" id="GO:0005829">
    <property type="term" value="C:cytosol"/>
    <property type="evidence" value="ECO:0007669"/>
    <property type="project" value="TreeGrafter"/>
</dbReference>
<proteinExistence type="inferred from homology"/>
<keyword evidence="4 10" id="KW-0418">Kinase</keyword>
<dbReference type="GO" id="GO:0009090">
    <property type="term" value="P:homoserine biosynthetic process"/>
    <property type="evidence" value="ECO:0007669"/>
    <property type="project" value="TreeGrafter"/>
</dbReference>
<accession>A0A412P7J9</accession>
<dbReference type="EC" id="2.7.2.4" evidence="2"/>
<evidence type="ECO:0000259" key="8">
    <source>
        <dbReference type="Pfam" id="PF22468"/>
    </source>
</evidence>
<protein>
    <recommendedName>
        <fullName evidence="2">aspartate kinase</fullName>
        <ecNumber evidence="2">2.7.2.4</ecNumber>
    </recommendedName>
</protein>
<evidence type="ECO:0000256" key="4">
    <source>
        <dbReference type="ARBA" id="ARBA00022777"/>
    </source>
</evidence>
<dbReference type="InterPro" id="IPR001048">
    <property type="entry name" value="Asp/Glu/Uridylate_kinase"/>
</dbReference>
<dbReference type="SUPFAM" id="SSF55021">
    <property type="entry name" value="ACT-like"/>
    <property type="match status" value="2"/>
</dbReference>
<dbReference type="PANTHER" id="PTHR21499:SF59">
    <property type="entry name" value="ASPARTOKINASE"/>
    <property type="match status" value="1"/>
</dbReference>
<organism evidence="10 12">
    <name type="scientific">Bacteroides intestinalis</name>
    <dbReference type="NCBI Taxonomy" id="329854"/>
    <lineage>
        <taxon>Bacteria</taxon>
        <taxon>Pseudomonadati</taxon>
        <taxon>Bacteroidota</taxon>
        <taxon>Bacteroidia</taxon>
        <taxon>Bacteroidales</taxon>
        <taxon>Bacteroidaceae</taxon>
        <taxon>Bacteroides</taxon>
    </lineage>
</organism>
<evidence type="ECO:0000256" key="3">
    <source>
        <dbReference type="ARBA" id="ARBA00022741"/>
    </source>
</evidence>
<dbReference type="Gene3D" id="3.30.70.260">
    <property type="match status" value="2"/>
</dbReference>
<reference evidence="10 12" key="2">
    <citation type="journal article" date="2019" name="Science, e1252229">
        <title>Invertible promoters mediate bacterial phase variation, antibiotic resistance, and host adaptation in the gut.</title>
        <authorList>
            <person name="Jiang X."/>
            <person name="Hall A.B."/>
            <person name="Arthur T.D."/>
            <person name="Plichta D.R."/>
            <person name="Covington C.T."/>
            <person name="Poyet M."/>
            <person name="Crothers J."/>
            <person name="Moses P.L."/>
            <person name="Tolonen A.C."/>
            <person name="Vlamakis H."/>
            <person name="Alm E.J."/>
            <person name="Xavier R.J."/>
        </authorList>
    </citation>
    <scope>NUCLEOTIDE SEQUENCE [LARGE SCALE GENOMIC DNA]</scope>
    <source>
        <strain evidence="12">bf_0095</strain>
        <strain evidence="10">Bf_0095</strain>
    </source>
</reference>
<keyword evidence="3" id="KW-0547">Nucleotide-binding</keyword>
<evidence type="ECO:0000313" key="12">
    <source>
        <dbReference type="Proteomes" id="UP000291191"/>
    </source>
</evidence>
<evidence type="ECO:0000256" key="1">
    <source>
        <dbReference type="ARBA" id="ARBA00010122"/>
    </source>
</evidence>
<dbReference type="InterPro" id="IPR045865">
    <property type="entry name" value="ACT-like_dom_sf"/>
</dbReference>
<keyword evidence="4 10" id="KW-0808">Transferase</keyword>
<comment type="caution">
    <text evidence="10">The sequence shown here is derived from an EMBL/GenBank/DDBJ whole genome shotgun (WGS) entry which is preliminary data.</text>
</comment>
<dbReference type="InterPro" id="IPR054352">
    <property type="entry name" value="ACT_Aspartokinase"/>
</dbReference>
<gene>
    <name evidence="9" type="ORF">DWX27_13640</name>
    <name evidence="10" type="ORF">EAJ06_04130</name>
</gene>